<feature type="domain" description="NAD-dependent epimerase/dehydratase" evidence="2">
    <location>
        <begin position="69"/>
        <end position="106"/>
    </location>
</feature>
<organism evidence="3 4">
    <name type="scientific">Petrolisthes manimaculis</name>
    <dbReference type="NCBI Taxonomy" id="1843537"/>
    <lineage>
        <taxon>Eukaryota</taxon>
        <taxon>Metazoa</taxon>
        <taxon>Ecdysozoa</taxon>
        <taxon>Arthropoda</taxon>
        <taxon>Crustacea</taxon>
        <taxon>Multicrustacea</taxon>
        <taxon>Malacostraca</taxon>
        <taxon>Eumalacostraca</taxon>
        <taxon>Eucarida</taxon>
        <taxon>Decapoda</taxon>
        <taxon>Pleocyemata</taxon>
        <taxon>Anomura</taxon>
        <taxon>Galatheoidea</taxon>
        <taxon>Porcellanidae</taxon>
        <taxon>Petrolisthes</taxon>
    </lineage>
</organism>
<proteinExistence type="predicted"/>
<sequence length="123" mass="13884">MKSVSAHLVVVRGGVSHRSVYFIQQTKPERKQHGRQHHRNHWNQDGRPRTQTTRPTPPKTKMSAPTKTVFVTGGTGYIGSHCIVDLLTEGYQVVTIDNLTNSRCRGVGSGRRDYRKKAYILSL</sequence>
<keyword evidence="4" id="KW-1185">Reference proteome</keyword>
<protein>
    <recommendedName>
        <fullName evidence="2">NAD-dependent epimerase/dehydratase domain-containing protein</fullName>
    </recommendedName>
</protein>
<feature type="compositionally biased region" description="Basic residues" evidence="1">
    <location>
        <begin position="30"/>
        <end position="41"/>
    </location>
</feature>
<evidence type="ECO:0000259" key="2">
    <source>
        <dbReference type="Pfam" id="PF01370"/>
    </source>
</evidence>
<dbReference type="Proteomes" id="UP001292094">
    <property type="component" value="Unassembled WGS sequence"/>
</dbReference>
<dbReference type="InterPro" id="IPR036291">
    <property type="entry name" value="NAD(P)-bd_dom_sf"/>
</dbReference>
<name>A0AAE1U3L1_9EUCA</name>
<evidence type="ECO:0000256" key="1">
    <source>
        <dbReference type="SAM" id="MobiDB-lite"/>
    </source>
</evidence>
<evidence type="ECO:0000313" key="3">
    <source>
        <dbReference type="EMBL" id="KAK4308958.1"/>
    </source>
</evidence>
<comment type="caution">
    <text evidence="3">The sequence shown here is derived from an EMBL/GenBank/DDBJ whole genome shotgun (WGS) entry which is preliminary data.</text>
</comment>
<dbReference type="AlphaFoldDB" id="A0AAE1U3L1"/>
<accession>A0AAE1U3L1</accession>
<evidence type="ECO:0000313" key="4">
    <source>
        <dbReference type="Proteomes" id="UP001292094"/>
    </source>
</evidence>
<dbReference type="SUPFAM" id="SSF51735">
    <property type="entry name" value="NAD(P)-binding Rossmann-fold domains"/>
    <property type="match status" value="1"/>
</dbReference>
<reference evidence="3" key="1">
    <citation type="submission" date="2023-11" db="EMBL/GenBank/DDBJ databases">
        <title>Genome assemblies of two species of porcelain crab, Petrolisthes cinctipes and Petrolisthes manimaculis (Anomura: Porcellanidae).</title>
        <authorList>
            <person name="Angst P."/>
        </authorList>
    </citation>
    <scope>NUCLEOTIDE SEQUENCE</scope>
    <source>
        <strain evidence="3">PB745_02</strain>
        <tissue evidence="3">Gill</tissue>
    </source>
</reference>
<dbReference type="Pfam" id="PF01370">
    <property type="entry name" value="Epimerase"/>
    <property type="match status" value="1"/>
</dbReference>
<gene>
    <name evidence="3" type="ORF">Pmani_019393</name>
</gene>
<feature type="region of interest" description="Disordered" evidence="1">
    <location>
        <begin position="26"/>
        <end position="66"/>
    </location>
</feature>
<dbReference type="EMBL" id="JAWZYT010001822">
    <property type="protein sequence ID" value="KAK4308958.1"/>
    <property type="molecule type" value="Genomic_DNA"/>
</dbReference>
<dbReference type="Gene3D" id="3.40.50.720">
    <property type="entry name" value="NAD(P)-binding Rossmann-like Domain"/>
    <property type="match status" value="1"/>
</dbReference>
<dbReference type="InterPro" id="IPR001509">
    <property type="entry name" value="Epimerase_deHydtase"/>
</dbReference>